<evidence type="ECO:0008006" key="3">
    <source>
        <dbReference type="Google" id="ProtNLM"/>
    </source>
</evidence>
<dbReference type="AlphaFoldDB" id="A0A8T5ULG5"/>
<dbReference type="SUPFAM" id="SSF69025">
    <property type="entry name" value="Hypothetical protein MTH865"/>
    <property type="match status" value="1"/>
</dbReference>
<evidence type="ECO:0000313" key="2">
    <source>
        <dbReference type="Proteomes" id="UP000825933"/>
    </source>
</evidence>
<proteinExistence type="predicted"/>
<dbReference type="Gene3D" id="1.10.238.80">
    <property type="entry name" value="MTH865-like"/>
    <property type="match status" value="1"/>
</dbReference>
<sequence length="79" mass="8159">MSVKEEIHAQIVGALAGTKFPIETPEALLGAFPDGAETTCKSGDVELKAGDAGKVLTADDFPFKSAKEVADVIVDRAGL</sequence>
<protein>
    <recommendedName>
        <fullName evidence="3">MTH865-like family protein</fullName>
    </recommendedName>
</protein>
<keyword evidence="2" id="KW-1185">Reference proteome</keyword>
<dbReference type="Proteomes" id="UP000825933">
    <property type="component" value="Unassembled WGS sequence"/>
</dbReference>
<gene>
    <name evidence="1" type="ORF">K8N75_00445</name>
</gene>
<reference evidence="2" key="1">
    <citation type="journal article" date="2022" name="Microbiol. Resour. Announc.">
        <title>Draft Genome Sequence of a Methanogenic Archaeon from West Spitsbergen Permafrost.</title>
        <authorList>
            <person name="Trubitsyn V."/>
            <person name="Rivkina E."/>
            <person name="Shcherbakova V."/>
        </authorList>
    </citation>
    <scope>NUCLEOTIDE SEQUENCE [LARGE SCALE GENOMIC DNA]</scope>
    <source>
        <strain evidence="2">VT</strain>
    </source>
</reference>
<organism evidence="1 2">
    <name type="scientific">Methanobacterium spitsbergense</name>
    <dbReference type="NCBI Taxonomy" id="2874285"/>
    <lineage>
        <taxon>Archaea</taxon>
        <taxon>Methanobacteriati</taxon>
        <taxon>Methanobacteriota</taxon>
        <taxon>Methanomada group</taxon>
        <taxon>Methanobacteria</taxon>
        <taxon>Methanobacteriales</taxon>
        <taxon>Methanobacteriaceae</taxon>
        <taxon>Methanobacterium</taxon>
    </lineage>
</organism>
<name>A0A8T5ULG5_9EURY</name>
<dbReference type="RefSeq" id="WP_223790202.1">
    <property type="nucleotide sequence ID" value="NZ_JAIOUQ010000001.1"/>
</dbReference>
<dbReference type="Pfam" id="PF07747">
    <property type="entry name" value="MTH865"/>
    <property type="match status" value="1"/>
</dbReference>
<dbReference type="InterPro" id="IPR036825">
    <property type="entry name" value="MTH865-like_sf"/>
</dbReference>
<evidence type="ECO:0000313" key="1">
    <source>
        <dbReference type="EMBL" id="MBZ2164524.1"/>
    </source>
</evidence>
<accession>A0A8T5ULG5</accession>
<comment type="caution">
    <text evidence="1">The sequence shown here is derived from an EMBL/GenBank/DDBJ whole genome shotgun (WGS) entry which is preliminary data.</text>
</comment>
<dbReference type="InterPro" id="IPR024093">
    <property type="entry name" value="Uncharacterised_MTH865"/>
</dbReference>
<dbReference type="EMBL" id="JAIOUQ010000001">
    <property type="protein sequence ID" value="MBZ2164524.1"/>
    <property type="molecule type" value="Genomic_DNA"/>
</dbReference>